<keyword evidence="1" id="KW-0732">Signal</keyword>
<dbReference type="Proteomes" id="UP000000305">
    <property type="component" value="Unassembled WGS sequence"/>
</dbReference>
<dbReference type="AlphaFoldDB" id="E9HI05"/>
<name>E9HI05_DAPPU</name>
<feature type="chain" id="PRO_5003238143" evidence="1">
    <location>
        <begin position="22"/>
        <end position="189"/>
    </location>
</feature>
<dbReference type="HOGENOM" id="CLU_1435766_0_0_1"/>
<keyword evidence="3" id="KW-1185">Reference proteome</keyword>
<dbReference type="EMBL" id="GL732651">
    <property type="protein sequence ID" value="EFX68641.1"/>
    <property type="molecule type" value="Genomic_DNA"/>
</dbReference>
<reference evidence="2 3" key="1">
    <citation type="journal article" date="2011" name="Science">
        <title>The ecoresponsive genome of Daphnia pulex.</title>
        <authorList>
            <person name="Colbourne J.K."/>
            <person name="Pfrender M.E."/>
            <person name="Gilbert D."/>
            <person name="Thomas W.K."/>
            <person name="Tucker A."/>
            <person name="Oakley T.H."/>
            <person name="Tokishita S."/>
            <person name="Aerts A."/>
            <person name="Arnold G.J."/>
            <person name="Basu M.K."/>
            <person name="Bauer D.J."/>
            <person name="Caceres C.E."/>
            <person name="Carmel L."/>
            <person name="Casola C."/>
            <person name="Choi J.H."/>
            <person name="Detter J.C."/>
            <person name="Dong Q."/>
            <person name="Dusheyko S."/>
            <person name="Eads B.D."/>
            <person name="Frohlich T."/>
            <person name="Geiler-Samerotte K.A."/>
            <person name="Gerlach D."/>
            <person name="Hatcher P."/>
            <person name="Jogdeo S."/>
            <person name="Krijgsveld J."/>
            <person name="Kriventseva E.V."/>
            <person name="Kultz D."/>
            <person name="Laforsch C."/>
            <person name="Lindquist E."/>
            <person name="Lopez J."/>
            <person name="Manak J.R."/>
            <person name="Muller J."/>
            <person name="Pangilinan J."/>
            <person name="Patwardhan R.P."/>
            <person name="Pitluck S."/>
            <person name="Pritham E.J."/>
            <person name="Rechtsteiner A."/>
            <person name="Rho M."/>
            <person name="Rogozin I.B."/>
            <person name="Sakarya O."/>
            <person name="Salamov A."/>
            <person name="Schaack S."/>
            <person name="Shapiro H."/>
            <person name="Shiga Y."/>
            <person name="Skalitzky C."/>
            <person name="Smith Z."/>
            <person name="Souvorov A."/>
            <person name="Sung W."/>
            <person name="Tang Z."/>
            <person name="Tsuchiya D."/>
            <person name="Tu H."/>
            <person name="Vos H."/>
            <person name="Wang M."/>
            <person name="Wolf Y.I."/>
            <person name="Yamagata H."/>
            <person name="Yamada T."/>
            <person name="Ye Y."/>
            <person name="Shaw J.R."/>
            <person name="Andrews J."/>
            <person name="Crease T.J."/>
            <person name="Tang H."/>
            <person name="Lucas S.M."/>
            <person name="Robertson H.M."/>
            <person name="Bork P."/>
            <person name="Koonin E.V."/>
            <person name="Zdobnov E.M."/>
            <person name="Grigoriev I.V."/>
            <person name="Lynch M."/>
            <person name="Boore J.L."/>
        </authorList>
    </citation>
    <scope>NUCLEOTIDE SEQUENCE [LARGE SCALE GENOMIC DNA]</scope>
</reference>
<feature type="signal peptide" evidence="1">
    <location>
        <begin position="1"/>
        <end position="21"/>
    </location>
</feature>
<evidence type="ECO:0000313" key="2">
    <source>
        <dbReference type="EMBL" id="EFX68641.1"/>
    </source>
</evidence>
<organism evidence="2 3">
    <name type="scientific">Daphnia pulex</name>
    <name type="common">Water flea</name>
    <dbReference type="NCBI Taxonomy" id="6669"/>
    <lineage>
        <taxon>Eukaryota</taxon>
        <taxon>Metazoa</taxon>
        <taxon>Ecdysozoa</taxon>
        <taxon>Arthropoda</taxon>
        <taxon>Crustacea</taxon>
        <taxon>Branchiopoda</taxon>
        <taxon>Diplostraca</taxon>
        <taxon>Cladocera</taxon>
        <taxon>Anomopoda</taxon>
        <taxon>Daphniidae</taxon>
        <taxon>Daphnia</taxon>
    </lineage>
</organism>
<protein>
    <submittedName>
        <fullName evidence="2">Uncharacterized protein</fullName>
    </submittedName>
</protein>
<proteinExistence type="predicted"/>
<dbReference type="InParanoid" id="E9HI05"/>
<dbReference type="KEGG" id="dpx:DAPPUDRAFT_259853"/>
<accession>E9HI05</accession>
<evidence type="ECO:0000256" key="1">
    <source>
        <dbReference type="SAM" id="SignalP"/>
    </source>
</evidence>
<dbReference type="OrthoDB" id="504708at2759"/>
<evidence type="ECO:0000313" key="3">
    <source>
        <dbReference type="Proteomes" id="UP000000305"/>
    </source>
</evidence>
<gene>
    <name evidence="2" type="ORF">DAPPUDRAFT_259853</name>
</gene>
<sequence>MQRILAVIFFLVVFLQHQSQAQCNSTNCVGPACRCMSTSSPGGLTKAQTQRAAQNSRQAVLSAKMANRPAIIAKNRHAPGVGKSKIPKAVNFSDPLESKKTNPATPVTRGLDWMKNPKPLAEVPNFFSCPTMTQTPCSDYSCYYEDDFSPVGPRNMKSCVICPDVANGYLHQLKYLVINQEVEEHFKNV</sequence>